<dbReference type="Proteomes" id="UP000476332">
    <property type="component" value="Unassembled WGS sequence"/>
</dbReference>
<proteinExistence type="predicted"/>
<dbReference type="RefSeq" id="WP_163046001.1">
    <property type="nucleotide sequence ID" value="NZ_JAAAMJ010000029.1"/>
</dbReference>
<dbReference type="AlphaFoldDB" id="A0A6L9MP09"/>
<protein>
    <recommendedName>
        <fullName evidence="3">Peptide methionine sulfoxide reductase</fullName>
    </recommendedName>
</protein>
<accession>A0A6L9MP09</accession>
<gene>
    <name evidence="1" type="ORF">GTW51_20990</name>
</gene>
<dbReference type="EMBL" id="JAAAMJ010000029">
    <property type="protein sequence ID" value="NDV89148.1"/>
    <property type="molecule type" value="Genomic_DNA"/>
</dbReference>
<name>A0A6L9MP09_9HYPH</name>
<evidence type="ECO:0008006" key="3">
    <source>
        <dbReference type="Google" id="ProtNLM"/>
    </source>
</evidence>
<evidence type="ECO:0000313" key="2">
    <source>
        <dbReference type="Proteomes" id="UP000476332"/>
    </source>
</evidence>
<keyword evidence="2" id="KW-1185">Reference proteome</keyword>
<comment type="caution">
    <text evidence="1">The sequence shown here is derived from an EMBL/GenBank/DDBJ whole genome shotgun (WGS) entry which is preliminary data.</text>
</comment>
<sequence length="85" mass="9816">MERFLDGFGRLPVGYSEGLVRGRRYGVTVRRSADGKRSWLFGEELAGNDHVSCNLYRLRDRTLLKPCEMAPEKVIDFVLEFRPLP</sequence>
<organism evidence="1 2">
    <name type="scientific">Aurantimonas aggregata</name>
    <dbReference type="NCBI Taxonomy" id="2047720"/>
    <lineage>
        <taxon>Bacteria</taxon>
        <taxon>Pseudomonadati</taxon>
        <taxon>Pseudomonadota</taxon>
        <taxon>Alphaproteobacteria</taxon>
        <taxon>Hyphomicrobiales</taxon>
        <taxon>Aurantimonadaceae</taxon>
        <taxon>Aurantimonas</taxon>
    </lineage>
</organism>
<reference evidence="1 2" key="1">
    <citation type="submission" date="2020-01" db="EMBL/GenBank/DDBJ databases">
        <title>Genomes of bacteria type strains.</title>
        <authorList>
            <person name="Chen J."/>
            <person name="Zhu S."/>
            <person name="Chen J."/>
        </authorList>
    </citation>
    <scope>NUCLEOTIDE SEQUENCE [LARGE SCALE GENOMIC DNA]</scope>
    <source>
        <strain evidence="1 2">KCTC 52919</strain>
    </source>
</reference>
<evidence type="ECO:0000313" key="1">
    <source>
        <dbReference type="EMBL" id="NDV89148.1"/>
    </source>
</evidence>